<protein>
    <recommendedName>
        <fullName evidence="4">Dual specificity protein phosphatase VP2</fullName>
        <ecNumber evidence="3">3.1.3.16</ecNumber>
        <ecNumber evidence="2">3.1.3.48</ecNumber>
    </recommendedName>
</protein>
<dbReference type="InterPro" id="IPR004118">
    <property type="entry name" value="HEV_TT_vir_Orf2/Gyrovir_Vp2_N"/>
</dbReference>
<accession>C4P6T2</accession>
<evidence type="ECO:0000259" key="13">
    <source>
        <dbReference type="Pfam" id="PF02957"/>
    </source>
</evidence>
<evidence type="ECO:0000256" key="6">
    <source>
        <dbReference type="ARBA" id="ARBA00022801"/>
    </source>
</evidence>
<name>C4P6T2_9VIRU</name>
<feature type="domain" description="Hepatitis TT virus Orf2/Gyrovirus Vp2 N-terminal" evidence="13">
    <location>
        <begin position="84"/>
        <end position="114"/>
    </location>
</feature>
<evidence type="ECO:0000256" key="1">
    <source>
        <dbReference type="ARBA" id="ARBA00008237"/>
    </source>
</evidence>
<evidence type="ECO:0000256" key="11">
    <source>
        <dbReference type="ARBA" id="ARBA00051722"/>
    </source>
</evidence>
<evidence type="ECO:0000256" key="2">
    <source>
        <dbReference type="ARBA" id="ARBA00013064"/>
    </source>
</evidence>
<organism evidence="14">
    <name type="scientific">Chicken anemia virus</name>
    <dbReference type="NCBI Taxonomy" id="12618"/>
    <lineage>
        <taxon>Viruses</taxon>
        <taxon>Monodnaviria</taxon>
        <taxon>Shotokuvirae</taxon>
        <taxon>Commensaviricota</taxon>
        <taxon>Cardeaviricetes</taxon>
        <taxon>Sanitavirales</taxon>
        <taxon>Anelloviridae</taxon>
        <taxon>Gyrovirus</taxon>
        <taxon>Gyrovirus chickenanemia</taxon>
    </lineage>
</organism>
<evidence type="ECO:0000256" key="4">
    <source>
        <dbReference type="ARBA" id="ARBA00017219"/>
    </source>
</evidence>
<keyword evidence="5" id="KW-0244">Early protein</keyword>
<evidence type="ECO:0000256" key="3">
    <source>
        <dbReference type="ARBA" id="ARBA00013081"/>
    </source>
</evidence>
<dbReference type="EMBL" id="FJ883789">
    <property type="protein sequence ID" value="ACR20009.1"/>
    <property type="molecule type" value="Genomic_DNA"/>
</dbReference>
<proteinExistence type="inferred from homology"/>
<evidence type="ECO:0000256" key="5">
    <source>
        <dbReference type="ARBA" id="ARBA00022518"/>
    </source>
</evidence>
<dbReference type="EC" id="3.1.3.48" evidence="2"/>
<keyword evidence="7" id="KW-0904">Protein phosphatase</keyword>
<feature type="compositionally biased region" description="Low complexity" evidence="12">
    <location>
        <begin position="21"/>
        <end position="32"/>
    </location>
</feature>
<dbReference type="GO" id="GO:0004722">
    <property type="term" value="F:protein serine/threonine phosphatase activity"/>
    <property type="evidence" value="ECO:0007669"/>
    <property type="project" value="UniProtKB-EC"/>
</dbReference>
<keyword evidence="6" id="KW-0378">Hydrolase</keyword>
<comment type="similarity">
    <text evidence="1">Belongs to the gyrovirus protein VP2 family.</text>
</comment>
<comment type="catalytic activity">
    <reaction evidence="11">
        <text>O-phospho-L-tyrosyl-[protein] + H2O = L-tyrosyl-[protein] + phosphate</text>
        <dbReference type="Rhea" id="RHEA:10684"/>
        <dbReference type="Rhea" id="RHEA-COMP:10136"/>
        <dbReference type="Rhea" id="RHEA-COMP:20101"/>
        <dbReference type="ChEBI" id="CHEBI:15377"/>
        <dbReference type="ChEBI" id="CHEBI:43474"/>
        <dbReference type="ChEBI" id="CHEBI:46858"/>
        <dbReference type="ChEBI" id="CHEBI:61978"/>
        <dbReference type="EC" id="3.1.3.48"/>
    </reaction>
</comment>
<evidence type="ECO:0000256" key="9">
    <source>
        <dbReference type="ARBA" id="ARBA00047761"/>
    </source>
</evidence>
<dbReference type="Pfam" id="PF02957">
    <property type="entry name" value="TT_ORF2-like"/>
    <property type="match status" value="1"/>
</dbReference>
<evidence type="ECO:0000256" key="7">
    <source>
        <dbReference type="ARBA" id="ARBA00022912"/>
    </source>
</evidence>
<evidence type="ECO:0000256" key="8">
    <source>
        <dbReference type="ARBA" id="ARBA00024766"/>
    </source>
</evidence>
<evidence type="ECO:0000256" key="10">
    <source>
        <dbReference type="ARBA" id="ARBA00048336"/>
    </source>
</evidence>
<evidence type="ECO:0000313" key="14">
    <source>
        <dbReference type="EMBL" id="ACR20009.1"/>
    </source>
</evidence>
<comment type="function">
    <text evidence="8">May act as a scaffold protein in virion assembly. May also play a role in intracellular signaling during viral replication.</text>
</comment>
<evidence type="ECO:0000256" key="12">
    <source>
        <dbReference type="SAM" id="MobiDB-lite"/>
    </source>
</evidence>
<sequence length="216" mass="23544">MHGNGGQPAAGGSESALSREGQPGPSGAAQGQVISNDTFPRRYSTRNINGVQGTNKFTAVVNPTLQGDSDLERWYSYQSIEGGLRECLGSHAKICNCGQFRKHCFKECAGLEVRSTQASLEEAILRPLRVQVKRVKRKLDCHYSQSIGGRKKVYKTVRWQEEVADREADFTPSEKNAGTTSSDLDGNIKFEIGGDSGIVDELIGRPFTTPAPVRIV</sequence>
<dbReference type="GO" id="GO:0004725">
    <property type="term" value="F:protein tyrosine phosphatase activity"/>
    <property type="evidence" value="ECO:0007669"/>
    <property type="project" value="UniProtKB-EC"/>
</dbReference>
<reference evidence="14" key="1">
    <citation type="submission" date="2009-04" db="EMBL/GenBank/DDBJ databases">
        <title>Genetic analysis of chicken anemia virus from south India.</title>
        <authorList>
            <person name="Manoharan S."/>
            <person name="Jayalakshmi E.T."/>
            <person name="Kumanan K."/>
        </authorList>
    </citation>
    <scope>NUCLEOTIDE SEQUENCE</scope>
    <source>
        <strain evidence="14">INDTN06</strain>
    </source>
</reference>
<dbReference type="EC" id="3.1.3.16" evidence="3"/>
<feature type="region of interest" description="Disordered" evidence="12">
    <location>
        <begin position="1"/>
        <end position="36"/>
    </location>
</feature>
<comment type="catalytic activity">
    <reaction evidence="10">
        <text>O-phospho-L-threonyl-[protein] + H2O = L-threonyl-[protein] + phosphate</text>
        <dbReference type="Rhea" id="RHEA:47004"/>
        <dbReference type="Rhea" id="RHEA-COMP:11060"/>
        <dbReference type="Rhea" id="RHEA-COMP:11605"/>
        <dbReference type="ChEBI" id="CHEBI:15377"/>
        <dbReference type="ChEBI" id="CHEBI:30013"/>
        <dbReference type="ChEBI" id="CHEBI:43474"/>
        <dbReference type="ChEBI" id="CHEBI:61977"/>
        <dbReference type="EC" id="3.1.3.16"/>
    </reaction>
</comment>
<comment type="catalytic activity">
    <reaction evidence="9">
        <text>O-phospho-L-seryl-[protein] + H2O = L-seryl-[protein] + phosphate</text>
        <dbReference type="Rhea" id="RHEA:20629"/>
        <dbReference type="Rhea" id="RHEA-COMP:9863"/>
        <dbReference type="Rhea" id="RHEA-COMP:11604"/>
        <dbReference type="ChEBI" id="CHEBI:15377"/>
        <dbReference type="ChEBI" id="CHEBI:29999"/>
        <dbReference type="ChEBI" id="CHEBI:43474"/>
        <dbReference type="ChEBI" id="CHEBI:83421"/>
        <dbReference type="EC" id="3.1.3.16"/>
    </reaction>
</comment>